<dbReference type="Proteomes" id="UP000474296">
    <property type="component" value="Unassembled WGS sequence"/>
</dbReference>
<dbReference type="Gene3D" id="3.30.230.10">
    <property type="match status" value="1"/>
</dbReference>
<accession>A0A6M0CKN3</accession>
<evidence type="ECO:0000313" key="2">
    <source>
        <dbReference type="Proteomes" id="UP000474296"/>
    </source>
</evidence>
<comment type="caution">
    <text evidence="1">The sequence shown here is derived from an EMBL/GenBank/DDBJ whole genome shotgun (WGS) entry which is preliminary data.</text>
</comment>
<organism evidence="1 2">
    <name type="scientific">Spongiivirga citrea</name>
    <dbReference type="NCBI Taxonomy" id="1481457"/>
    <lineage>
        <taxon>Bacteria</taxon>
        <taxon>Pseudomonadati</taxon>
        <taxon>Bacteroidota</taxon>
        <taxon>Flavobacteriia</taxon>
        <taxon>Flavobacteriales</taxon>
        <taxon>Flavobacteriaceae</taxon>
        <taxon>Spongiivirga</taxon>
    </lineage>
</organism>
<keyword evidence="2" id="KW-1185">Reference proteome</keyword>
<evidence type="ECO:0000313" key="1">
    <source>
        <dbReference type="EMBL" id="NER18212.1"/>
    </source>
</evidence>
<dbReference type="RefSeq" id="WP_164032889.1">
    <property type="nucleotide sequence ID" value="NZ_JAABOQ010000005.1"/>
</dbReference>
<dbReference type="InterPro" id="IPR014721">
    <property type="entry name" value="Ribsml_uS5_D2-typ_fold_subgr"/>
</dbReference>
<name>A0A6M0CKN3_9FLAO</name>
<sequence length="301" mass="34179">MKVFKSQGKLLLTAEYLVLDGAKALAIPTSYGQDLTVIENGFDGFKWESLNRFGTCWFYCHFDESLKITKTNDQEIAERLLQILEVIKKLNPRTFSTIGLQFTSKLDFDRNWGLGSSSTLVNNLAQWAGVNPYELLNETFTGSGYDIACASAKNAIFYQLENEQPVIENANFDPVFKDSLYFVHLNQKQDSRAGIKHYRSNRKEHLPIDEINEIGKLFCAANTLGDFQKLITQHENIISKTIDLSPVKDKLFSDYQGAIKSLGAWGGDFMLAAGNDNTMDYFKEKGYETVIKYTEMVFQKD</sequence>
<dbReference type="NCBIfam" id="NF040656">
    <property type="entry name" value="GHMP_GYDIA"/>
    <property type="match status" value="1"/>
</dbReference>
<dbReference type="InterPro" id="IPR020568">
    <property type="entry name" value="Ribosomal_Su5_D2-typ_SF"/>
</dbReference>
<dbReference type="InterPro" id="IPR047765">
    <property type="entry name" value="GHMP_GYDIA-like"/>
</dbReference>
<protein>
    <submittedName>
        <fullName evidence="1">GHMP kinase</fullName>
    </submittedName>
</protein>
<keyword evidence="1" id="KW-0418">Kinase</keyword>
<keyword evidence="1" id="KW-0808">Transferase</keyword>
<dbReference type="EMBL" id="JAABOQ010000005">
    <property type="protein sequence ID" value="NER18212.1"/>
    <property type="molecule type" value="Genomic_DNA"/>
</dbReference>
<dbReference type="AlphaFoldDB" id="A0A6M0CKN3"/>
<gene>
    <name evidence="1" type="ORF">GWK10_13385</name>
</gene>
<reference evidence="1 2" key="1">
    <citation type="submission" date="2020-01" db="EMBL/GenBank/DDBJ databases">
        <title>Spongiivirga citrea KCTC 32990T.</title>
        <authorList>
            <person name="Wang G."/>
        </authorList>
    </citation>
    <scope>NUCLEOTIDE SEQUENCE [LARGE SCALE GENOMIC DNA]</scope>
    <source>
        <strain evidence="1 2">KCTC 32990</strain>
    </source>
</reference>
<proteinExistence type="predicted"/>
<dbReference type="SUPFAM" id="SSF54211">
    <property type="entry name" value="Ribosomal protein S5 domain 2-like"/>
    <property type="match status" value="1"/>
</dbReference>
<dbReference type="GO" id="GO:0016301">
    <property type="term" value="F:kinase activity"/>
    <property type="evidence" value="ECO:0007669"/>
    <property type="project" value="UniProtKB-KW"/>
</dbReference>